<dbReference type="Pfam" id="PF08666">
    <property type="entry name" value="SAF"/>
    <property type="match status" value="1"/>
</dbReference>
<dbReference type="PANTHER" id="PTHR42966:SF1">
    <property type="entry name" value="SIALIC ACID SYNTHASE"/>
    <property type="match status" value="1"/>
</dbReference>
<dbReference type="InterPro" id="IPR013974">
    <property type="entry name" value="SAF"/>
</dbReference>
<dbReference type="SMART" id="SM00858">
    <property type="entry name" value="SAF"/>
    <property type="match status" value="1"/>
</dbReference>
<proteinExistence type="predicted"/>
<dbReference type="InterPro" id="IPR006190">
    <property type="entry name" value="SAF_AFP_Neu5Ac"/>
</dbReference>
<dbReference type="Pfam" id="PF03102">
    <property type="entry name" value="NeuB"/>
    <property type="match status" value="1"/>
</dbReference>
<dbReference type="EMBL" id="JAFBFH010000005">
    <property type="protein sequence ID" value="MBM7714197.1"/>
    <property type="molecule type" value="Genomic_DNA"/>
</dbReference>
<gene>
    <name evidence="2" type="ORF">JOC94_001169</name>
</gene>
<dbReference type="Proteomes" id="UP000823485">
    <property type="component" value="Unassembled WGS sequence"/>
</dbReference>
<comment type="caution">
    <text evidence="2">The sequence shown here is derived from an EMBL/GenBank/DDBJ whole genome shotgun (WGS) entry which is preliminary data.</text>
</comment>
<keyword evidence="2" id="KW-0808">Transferase</keyword>
<evidence type="ECO:0000313" key="3">
    <source>
        <dbReference type="Proteomes" id="UP000823485"/>
    </source>
</evidence>
<dbReference type="InterPro" id="IPR036732">
    <property type="entry name" value="AFP_Neu5c_C_sf"/>
</dbReference>
<organism evidence="2 3">
    <name type="scientific">Siminovitchia thermophila</name>
    <dbReference type="NCBI Taxonomy" id="1245522"/>
    <lineage>
        <taxon>Bacteria</taxon>
        <taxon>Bacillati</taxon>
        <taxon>Bacillota</taxon>
        <taxon>Bacilli</taxon>
        <taxon>Bacillales</taxon>
        <taxon>Bacillaceae</taxon>
        <taxon>Siminovitchia</taxon>
    </lineage>
</organism>
<feature type="domain" description="AFP-like" evidence="1">
    <location>
        <begin position="289"/>
        <end position="346"/>
    </location>
</feature>
<evidence type="ECO:0000313" key="2">
    <source>
        <dbReference type="EMBL" id="MBM7714197.1"/>
    </source>
</evidence>
<dbReference type="PANTHER" id="PTHR42966">
    <property type="entry name" value="N-ACETYLNEURAMINATE SYNTHASE"/>
    <property type="match status" value="1"/>
</dbReference>
<dbReference type="RefSeq" id="WP_077111633.1">
    <property type="nucleotide sequence ID" value="NZ_JAFBFH010000005.1"/>
</dbReference>
<dbReference type="InterPro" id="IPR057736">
    <property type="entry name" value="SAF_PseI/NeuA/NeuB"/>
</dbReference>
<dbReference type="Gene3D" id="3.20.20.70">
    <property type="entry name" value="Aldolase class I"/>
    <property type="match status" value="1"/>
</dbReference>
<dbReference type="Gene3D" id="3.90.1210.10">
    <property type="entry name" value="Antifreeze-like/N-acetylneuraminic acid synthase C-terminal domain"/>
    <property type="match status" value="1"/>
</dbReference>
<dbReference type="InterPro" id="IPR013132">
    <property type="entry name" value="PseI/NeuA/B-like_N"/>
</dbReference>
<reference evidence="2 3" key="1">
    <citation type="submission" date="2021-01" db="EMBL/GenBank/DDBJ databases">
        <title>Genomic Encyclopedia of Type Strains, Phase IV (KMG-IV): sequencing the most valuable type-strain genomes for metagenomic binning, comparative biology and taxonomic classification.</title>
        <authorList>
            <person name="Goeker M."/>
        </authorList>
    </citation>
    <scope>NUCLEOTIDE SEQUENCE [LARGE SCALE GENOMIC DNA]</scope>
    <source>
        <strain evidence="2 3">DSM 105453</strain>
    </source>
</reference>
<dbReference type="InterPro" id="IPR051690">
    <property type="entry name" value="PseI-like"/>
</dbReference>
<dbReference type="InterPro" id="IPR013785">
    <property type="entry name" value="Aldolase_TIM"/>
</dbReference>
<dbReference type="EC" id="2.5.1.56" evidence="2"/>
<dbReference type="CDD" id="cd11615">
    <property type="entry name" value="SAF_NeuB_like"/>
    <property type="match status" value="1"/>
</dbReference>
<protein>
    <submittedName>
        <fullName evidence="2">N-acetylneuraminate synthase</fullName>
        <ecNumber evidence="2">2.5.1.56</ecNumber>
    </submittedName>
</protein>
<dbReference type="SUPFAM" id="SSF51569">
    <property type="entry name" value="Aldolase"/>
    <property type="match status" value="1"/>
</dbReference>
<name>A0ABS2R3K2_9BACI</name>
<dbReference type="GO" id="GO:0050462">
    <property type="term" value="F:N-acetylneuraminate synthase activity"/>
    <property type="evidence" value="ECO:0007669"/>
    <property type="project" value="UniProtKB-EC"/>
</dbReference>
<dbReference type="PROSITE" id="PS50844">
    <property type="entry name" value="AFP_LIKE"/>
    <property type="match status" value="1"/>
</dbReference>
<dbReference type="SUPFAM" id="SSF51269">
    <property type="entry name" value="AFP III-like domain"/>
    <property type="match status" value="1"/>
</dbReference>
<accession>A0ABS2R3K2</accession>
<keyword evidence="3" id="KW-1185">Reference proteome</keyword>
<sequence>MFNVIRIASRKVGPEFPPLVIPEIGINHEGDLNKAIKMIDDAYDAGAEIVKFQSHVIEDEMIPAARQVIPGNAKESIFDIMSRCALSFEEEKELKNYVENKKMIFLSTPFSRAAADRLESIGVDAYKIGSGECNNYPLIDHVASFGKPMILSTGMNDIESISKAVEILERKRVPYALLHCVSMYPTPYEKVQLGAIRDLQINFPNAVLGLSDHSIGNYTCFGAVSCGASILEKHFTSDKTWPGPDIPISIDPSELKELMKGTEAIWQAMGGKKEIMPEEQATINFAYACVVSIKPIRKGERLTKDNIWVKRPGTGEMKAVDFHQVMGKTAATDIPADVQLAWNMVK</sequence>
<evidence type="ECO:0000259" key="1">
    <source>
        <dbReference type="PROSITE" id="PS50844"/>
    </source>
</evidence>